<accession>A0A0D8X602</accession>
<reference evidence="2" key="2">
    <citation type="journal article" date="2016" name="Sci. Rep.">
        <title>Dictyocaulus viviparus genome, variome and transcriptome elucidate lungworm biology and support future intervention.</title>
        <authorList>
            <person name="McNulty S.N."/>
            <person name="Strube C."/>
            <person name="Rosa B.A."/>
            <person name="Martin J.C."/>
            <person name="Tyagi R."/>
            <person name="Choi Y.J."/>
            <person name="Wang Q."/>
            <person name="Hallsworth Pepin K."/>
            <person name="Zhang X."/>
            <person name="Ozersky P."/>
            <person name="Wilson R.K."/>
            <person name="Sternberg P.W."/>
            <person name="Gasser R.B."/>
            <person name="Mitreva M."/>
        </authorList>
    </citation>
    <scope>NUCLEOTIDE SEQUENCE [LARGE SCALE GENOMIC DNA]</scope>
    <source>
        <strain evidence="2">HannoverDv2000</strain>
    </source>
</reference>
<gene>
    <name evidence="1" type="ORF">DICVIV_14172</name>
</gene>
<proteinExistence type="predicted"/>
<feature type="non-terminal residue" evidence="1">
    <location>
        <position position="34"/>
    </location>
</feature>
<evidence type="ECO:0000313" key="2">
    <source>
        <dbReference type="Proteomes" id="UP000053766"/>
    </source>
</evidence>
<organism evidence="1 2">
    <name type="scientific">Dictyocaulus viviparus</name>
    <name type="common">Bovine lungworm</name>
    <dbReference type="NCBI Taxonomy" id="29172"/>
    <lineage>
        <taxon>Eukaryota</taxon>
        <taxon>Metazoa</taxon>
        <taxon>Ecdysozoa</taxon>
        <taxon>Nematoda</taxon>
        <taxon>Chromadorea</taxon>
        <taxon>Rhabditida</taxon>
        <taxon>Rhabditina</taxon>
        <taxon>Rhabditomorpha</taxon>
        <taxon>Strongyloidea</taxon>
        <taxon>Metastrongylidae</taxon>
        <taxon>Dictyocaulus</taxon>
    </lineage>
</organism>
<dbReference type="Proteomes" id="UP000053766">
    <property type="component" value="Unassembled WGS sequence"/>
</dbReference>
<evidence type="ECO:0000313" key="1">
    <source>
        <dbReference type="EMBL" id="KJH39923.1"/>
    </source>
</evidence>
<dbReference type="AlphaFoldDB" id="A0A0D8X602"/>
<protein>
    <submittedName>
        <fullName evidence="1">Uncharacterized protein</fullName>
    </submittedName>
</protein>
<dbReference type="EMBL" id="KN719216">
    <property type="protein sequence ID" value="KJH39923.1"/>
    <property type="molecule type" value="Genomic_DNA"/>
</dbReference>
<reference evidence="1 2" key="1">
    <citation type="submission" date="2013-11" db="EMBL/GenBank/DDBJ databases">
        <title>Draft genome of the bovine lungworm Dictyocaulus viviparus.</title>
        <authorList>
            <person name="Mitreva M."/>
        </authorList>
    </citation>
    <scope>NUCLEOTIDE SEQUENCE [LARGE SCALE GENOMIC DNA]</scope>
    <source>
        <strain evidence="1 2">HannoverDv2000</strain>
    </source>
</reference>
<name>A0A0D8X602_DICVI</name>
<keyword evidence="2" id="KW-1185">Reference proteome</keyword>
<sequence length="34" mass="3939">MNDILLILVNCWATFEHCCHGLTVHTLKKEVDLK</sequence>